<protein>
    <recommendedName>
        <fullName evidence="4">PAS domain-containing protein</fullName>
    </recommendedName>
</protein>
<name>A0AAV8Q369_ENSVE</name>
<dbReference type="EMBL" id="JAQQAF010000008">
    <property type="protein sequence ID" value="KAJ8465914.1"/>
    <property type="molecule type" value="Genomic_DNA"/>
</dbReference>
<comment type="caution">
    <text evidence="2">The sequence shown here is derived from an EMBL/GenBank/DDBJ whole genome shotgun (WGS) entry which is preliminary data.</text>
</comment>
<evidence type="ECO:0000313" key="3">
    <source>
        <dbReference type="Proteomes" id="UP001222027"/>
    </source>
</evidence>
<sequence>MDPPALPPDNVKGKAVGESDADSAYPKLHPASGTALAPCATATCSVLLAVSPQSSFARRDSTVFAYVSEVSAQLSHEFGLLTSNGWLQLLNASALRIISSLDEDVLIGQISSSSV</sequence>
<keyword evidence="3" id="KW-1185">Reference proteome</keyword>
<evidence type="ECO:0000313" key="2">
    <source>
        <dbReference type="EMBL" id="KAJ8465914.1"/>
    </source>
</evidence>
<organism evidence="2 3">
    <name type="scientific">Ensete ventricosum</name>
    <name type="common">Abyssinian banana</name>
    <name type="synonym">Musa ensete</name>
    <dbReference type="NCBI Taxonomy" id="4639"/>
    <lineage>
        <taxon>Eukaryota</taxon>
        <taxon>Viridiplantae</taxon>
        <taxon>Streptophyta</taxon>
        <taxon>Embryophyta</taxon>
        <taxon>Tracheophyta</taxon>
        <taxon>Spermatophyta</taxon>
        <taxon>Magnoliopsida</taxon>
        <taxon>Liliopsida</taxon>
        <taxon>Zingiberales</taxon>
        <taxon>Musaceae</taxon>
        <taxon>Ensete</taxon>
    </lineage>
</organism>
<evidence type="ECO:0000256" key="1">
    <source>
        <dbReference type="SAM" id="MobiDB-lite"/>
    </source>
</evidence>
<gene>
    <name evidence="2" type="ORF">OPV22_028466</name>
</gene>
<reference evidence="2 3" key="1">
    <citation type="submission" date="2022-12" db="EMBL/GenBank/DDBJ databases">
        <title>Chromosome-scale assembly of the Ensete ventricosum genome.</title>
        <authorList>
            <person name="Dussert Y."/>
            <person name="Stocks J."/>
            <person name="Wendawek A."/>
            <person name="Woldeyes F."/>
            <person name="Nichols R.A."/>
            <person name="Borrell J.S."/>
        </authorList>
    </citation>
    <scope>NUCLEOTIDE SEQUENCE [LARGE SCALE GENOMIC DNA]</scope>
    <source>
        <strain evidence="3">cv. Maze</strain>
        <tissue evidence="2">Seeds</tissue>
    </source>
</reference>
<evidence type="ECO:0008006" key="4">
    <source>
        <dbReference type="Google" id="ProtNLM"/>
    </source>
</evidence>
<accession>A0AAV8Q369</accession>
<dbReference type="AlphaFoldDB" id="A0AAV8Q369"/>
<feature type="region of interest" description="Disordered" evidence="1">
    <location>
        <begin position="1"/>
        <end position="24"/>
    </location>
</feature>
<dbReference type="Proteomes" id="UP001222027">
    <property type="component" value="Unassembled WGS sequence"/>
</dbReference>
<proteinExistence type="predicted"/>